<evidence type="ECO:0000313" key="1">
    <source>
        <dbReference type="EMBL" id="SHO66222.1"/>
    </source>
</evidence>
<dbReference type="Pfam" id="PF04860">
    <property type="entry name" value="Phage_portal"/>
    <property type="match status" value="1"/>
</dbReference>
<proteinExistence type="predicted"/>
<protein>
    <submittedName>
        <fullName evidence="1">Phage portal protein, HK97 family</fullName>
    </submittedName>
</protein>
<reference evidence="1 2" key="1">
    <citation type="submission" date="2016-12" db="EMBL/GenBank/DDBJ databases">
        <authorList>
            <person name="Song W.-J."/>
            <person name="Kurnit D.M."/>
        </authorList>
    </citation>
    <scope>NUCLEOTIDE SEQUENCE [LARGE SCALE GENOMIC DNA]</scope>
    <source>
        <strain evidence="1 2">DSM 19599</strain>
    </source>
</reference>
<evidence type="ECO:0000313" key="2">
    <source>
        <dbReference type="Proteomes" id="UP000186406"/>
    </source>
</evidence>
<dbReference type="OrthoDB" id="9134461at2"/>
<organism evidence="1 2">
    <name type="scientific">Pseudoxanthobacter soli DSM 19599</name>
    <dbReference type="NCBI Taxonomy" id="1123029"/>
    <lineage>
        <taxon>Bacteria</taxon>
        <taxon>Pseudomonadati</taxon>
        <taxon>Pseudomonadota</taxon>
        <taxon>Alphaproteobacteria</taxon>
        <taxon>Hyphomicrobiales</taxon>
        <taxon>Segnochrobactraceae</taxon>
        <taxon>Pseudoxanthobacter</taxon>
    </lineage>
</organism>
<sequence length="399" mass="43229">MRNWLRFGRARAAARGREAGGGEAKASRTGALVAFSRLGRPVWTPRDYAALAREGFGRNPVVYRAVRTISEAAASVPWLVFEDEHEIDDHPLARLLARPGGQRAGAELMEAVYGHLLVAGNAYLEAVGVDGEVRELHALRPDRMKVVPGADGWPSAYDYSVAGRSVRFAAESEAGVRPILHLRLFHPTDDHYGFAPIEAALTSLDIHNAAGAWAKALLDNSARPSGALVYSGGEGGNLSDEQFDRLKKELEEGFSGARNAGRPLLLEGGLDWRAMALTPRDMDFVEAKNLAAREIALAFGVPPMLLGIPGDNTYANYQEANRALWRQTVLPLVARTAAALSAWLAPAFDRPVRLSFDVDAVEALSTEREALWARVGAAGFIDDDEKRAAVGYGPRRGRD</sequence>
<accession>A0A1M7ZN28</accession>
<dbReference type="InterPro" id="IPR006944">
    <property type="entry name" value="Phage/GTA_portal"/>
</dbReference>
<dbReference type="Proteomes" id="UP000186406">
    <property type="component" value="Unassembled WGS sequence"/>
</dbReference>
<gene>
    <name evidence="1" type="ORF">SAMN02745172_02877</name>
</gene>
<dbReference type="NCBIfam" id="TIGR01537">
    <property type="entry name" value="portal_HK97"/>
    <property type="match status" value="1"/>
</dbReference>
<dbReference type="EMBL" id="FRXO01000005">
    <property type="protein sequence ID" value="SHO66222.1"/>
    <property type="molecule type" value="Genomic_DNA"/>
</dbReference>
<dbReference type="AlphaFoldDB" id="A0A1M7ZN28"/>
<dbReference type="RefSeq" id="WP_084564683.1">
    <property type="nucleotide sequence ID" value="NZ_FRXO01000005.1"/>
</dbReference>
<dbReference type="STRING" id="1123029.SAMN02745172_02877"/>
<keyword evidence="2" id="KW-1185">Reference proteome</keyword>
<name>A0A1M7ZN28_9HYPH</name>
<dbReference type="InterPro" id="IPR006427">
    <property type="entry name" value="Portal_HK97"/>
</dbReference>